<dbReference type="AlphaFoldDB" id="A0A382AU75"/>
<accession>A0A382AU75</accession>
<reference evidence="1" key="1">
    <citation type="submission" date="2018-05" db="EMBL/GenBank/DDBJ databases">
        <authorList>
            <person name="Lanie J.A."/>
            <person name="Ng W.-L."/>
            <person name="Kazmierczak K.M."/>
            <person name="Andrzejewski T.M."/>
            <person name="Davidsen T.M."/>
            <person name="Wayne K.J."/>
            <person name="Tettelin H."/>
            <person name="Glass J.I."/>
            <person name="Rusch D."/>
            <person name="Podicherti R."/>
            <person name="Tsui H.-C.T."/>
            <person name="Winkler M.E."/>
        </authorList>
    </citation>
    <scope>NUCLEOTIDE SEQUENCE</scope>
</reference>
<dbReference type="SUPFAM" id="SSF51735">
    <property type="entry name" value="NAD(P)-binding Rossmann-fold domains"/>
    <property type="match status" value="1"/>
</dbReference>
<organism evidence="1">
    <name type="scientific">marine metagenome</name>
    <dbReference type="NCBI Taxonomy" id="408172"/>
    <lineage>
        <taxon>unclassified sequences</taxon>
        <taxon>metagenomes</taxon>
        <taxon>ecological metagenomes</taxon>
    </lineage>
</organism>
<evidence type="ECO:0000313" key="1">
    <source>
        <dbReference type="EMBL" id="SVB04999.1"/>
    </source>
</evidence>
<feature type="non-terminal residue" evidence="1">
    <location>
        <position position="1"/>
    </location>
</feature>
<dbReference type="EMBL" id="UINC01026833">
    <property type="protein sequence ID" value="SVB04999.1"/>
    <property type="molecule type" value="Genomic_DNA"/>
</dbReference>
<dbReference type="Gene3D" id="3.90.25.10">
    <property type="entry name" value="UDP-galactose 4-epimerase, domain 1"/>
    <property type="match status" value="1"/>
</dbReference>
<protein>
    <recommendedName>
        <fullName evidence="2">NAD(P)-binding domain-containing protein</fullName>
    </recommendedName>
</protein>
<proteinExistence type="predicted"/>
<sequence>GWQPQYSFDRMMDMTVRWYQENGAWWRAIKENASYKDYYKKQYEERS</sequence>
<evidence type="ECO:0008006" key="2">
    <source>
        <dbReference type="Google" id="ProtNLM"/>
    </source>
</evidence>
<name>A0A382AU75_9ZZZZ</name>
<gene>
    <name evidence="1" type="ORF">METZ01_LOCUS157853</name>
</gene>
<dbReference type="InterPro" id="IPR036291">
    <property type="entry name" value="NAD(P)-bd_dom_sf"/>
</dbReference>